<dbReference type="Pfam" id="PF09043">
    <property type="entry name" value="Lys-AminoMut_A"/>
    <property type="match status" value="1"/>
</dbReference>
<dbReference type="Gene3D" id="3.20.20.440">
    <property type="entry name" value="D-Lysine 5,6-aminomutase alpha subunit"/>
    <property type="match status" value="1"/>
</dbReference>
<proteinExistence type="predicted"/>
<feature type="domain" description="D-Lysine 5,6-aminomutase alpha subunit" evidence="1">
    <location>
        <begin position="7"/>
        <end position="126"/>
    </location>
</feature>
<sequence length="127" mass="12940">MAPHGKLDLDPEAVRTARRLAARAAEPIIAMARAHTTVSVERALLRLAGLAGADDGGRPGANHLADAVRDQVGLEHGVALPVWDALLRGPHGTLADLAGAAARGGVSFRLPAGADARRARAAVRAAA</sequence>
<dbReference type="InterPro" id="IPR037086">
    <property type="entry name" value="Lys-AminoMut_asu_sf"/>
</dbReference>
<gene>
    <name evidence="2" type="ORF">ACFQ11_37650</name>
</gene>
<reference evidence="3" key="1">
    <citation type="journal article" date="2019" name="Int. J. Syst. Evol. Microbiol.">
        <title>The Global Catalogue of Microorganisms (GCM) 10K type strain sequencing project: providing services to taxonomists for standard genome sequencing and annotation.</title>
        <authorList>
            <consortium name="The Broad Institute Genomics Platform"/>
            <consortium name="The Broad Institute Genome Sequencing Center for Infectious Disease"/>
            <person name="Wu L."/>
            <person name="Ma J."/>
        </authorList>
    </citation>
    <scope>NUCLEOTIDE SEQUENCE [LARGE SCALE GENOMIC DNA]</scope>
    <source>
        <strain evidence="3">JCM 31202</strain>
    </source>
</reference>
<comment type="caution">
    <text evidence="2">The sequence shown here is derived from an EMBL/GenBank/DDBJ whole genome shotgun (WGS) entry which is preliminary data.</text>
</comment>
<dbReference type="Proteomes" id="UP001596972">
    <property type="component" value="Unassembled WGS sequence"/>
</dbReference>
<dbReference type="SUPFAM" id="SSF51703">
    <property type="entry name" value="Cobalamin (vitamin B12)-dependent enzymes"/>
    <property type="match status" value="1"/>
</dbReference>
<name>A0ABW3F5Z9_9ACTN</name>
<evidence type="ECO:0000313" key="2">
    <source>
        <dbReference type="EMBL" id="MFD0906149.1"/>
    </source>
</evidence>
<organism evidence="2 3">
    <name type="scientific">Actinomadura sediminis</name>
    <dbReference type="NCBI Taxonomy" id="1038904"/>
    <lineage>
        <taxon>Bacteria</taxon>
        <taxon>Bacillati</taxon>
        <taxon>Actinomycetota</taxon>
        <taxon>Actinomycetes</taxon>
        <taxon>Streptosporangiales</taxon>
        <taxon>Thermomonosporaceae</taxon>
        <taxon>Actinomadura</taxon>
    </lineage>
</organism>
<keyword evidence="3" id="KW-1185">Reference proteome</keyword>
<dbReference type="InterPro" id="IPR016176">
    <property type="entry name" value="Cbl-dep_enz_cat"/>
</dbReference>
<evidence type="ECO:0000259" key="1">
    <source>
        <dbReference type="Pfam" id="PF09043"/>
    </source>
</evidence>
<evidence type="ECO:0000313" key="3">
    <source>
        <dbReference type="Proteomes" id="UP001596972"/>
    </source>
</evidence>
<feature type="non-terminal residue" evidence="2">
    <location>
        <position position="127"/>
    </location>
</feature>
<accession>A0ABW3F5Z9</accession>
<dbReference type="InterPro" id="IPR015130">
    <property type="entry name" value="Lys-AminoMut_A"/>
</dbReference>
<dbReference type="EMBL" id="JBHTJA010000242">
    <property type="protein sequence ID" value="MFD0906149.1"/>
    <property type="molecule type" value="Genomic_DNA"/>
</dbReference>
<protein>
    <submittedName>
        <fullName evidence="2">Lysine 5,6-aminomutase subunit alpha TIM-barrel domain-containing protein</fullName>
    </submittedName>
</protein>
<dbReference type="RefSeq" id="WP_378307726.1">
    <property type="nucleotide sequence ID" value="NZ_JBHTJA010000242.1"/>
</dbReference>